<organism evidence="9 10">
    <name type="scientific">Glossina pallidipes</name>
    <name type="common">Tsetse fly</name>
    <dbReference type="NCBI Taxonomy" id="7398"/>
    <lineage>
        <taxon>Eukaryota</taxon>
        <taxon>Metazoa</taxon>
        <taxon>Ecdysozoa</taxon>
        <taxon>Arthropoda</taxon>
        <taxon>Hexapoda</taxon>
        <taxon>Insecta</taxon>
        <taxon>Pterygota</taxon>
        <taxon>Neoptera</taxon>
        <taxon>Endopterygota</taxon>
        <taxon>Diptera</taxon>
        <taxon>Brachycera</taxon>
        <taxon>Muscomorpha</taxon>
        <taxon>Hippoboscoidea</taxon>
        <taxon>Glossinidae</taxon>
        <taxon>Glossina</taxon>
    </lineage>
</organism>
<evidence type="ECO:0000259" key="8">
    <source>
        <dbReference type="PROSITE" id="PS50071"/>
    </source>
</evidence>
<dbReference type="PRINTS" id="PR00024">
    <property type="entry name" value="HOMEOBOX"/>
</dbReference>
<feature type="compositionally biased region" description="Polar residues" evidence="7">
    <location>
        <begin position="201"/>
        <end position="222"/>
    </location>
</feature>
<dbReference type="SUPFAM" id="SSF46689">
    <property type="entry name" value="Homeodomain-like"/>
    <property type="match status" value="1"/>
</dbReference>
<keyword evidence="4 5" id="KW-0539">Nucleus</keyword>
<protein>
    <recommendedName>
        <fullName evidence="8">Homeobox domain-containing protein</fullName>
    </recommendedName>
</protein>
<dbReference type="InterPro" id="IPR001356">
    <property type="entry name" value="HD"/>
</dbReference>
<accession>A0A1A9Z1S4</accession>
<sequence length="513" mass="56869">MQFSIAAEFVAENGLPRRLRTAYTNTQLLELEKEFHFNKYLCRPRRIEIAASLDLTERQVKVWFQNRRMKHKRQTLSKTDDEDNKDSLKGDDDQSDSNSNSKKSCQGCELPSDDIPDSTSNSRGHNNNTPSATNNNPSAGSLTPNSTLESSNLLGSTSVSASNMASADSSVASTGSLDDEVEENTTKVKKKEEALIKKESAVSTSTKISQFTSYDTPSTTVSYRRDSDTSSQHSLTTANTVSATFHHPQPPPPPPPPSSSQTPAQHGLQQAFYNQHGVESSLQYQGHGYNHHTHTQVNYSHHHSSQQQSQQIHNDFDISGNYYETKNQTSSVSYNAGYEHMNFQQPTNDFQQHIHHIGSAAASALGIQMEPNAPPPPLPPAAASQLNQMQQNFYNNHHHGIEHQYQHPYNQSGHQANYNHHQHNQHHHNQQAMNDNIMDEHTPAPHIQMAANGNSNAANNFVNTATSVSTAPPNANFPTTAAANLIENSNSSSDFNFLSNLANEFVPEYYQLS</sequence>
<dbReference type="InterPro" id="IPR017970">
    <property type="entry name" value="Homeobox_CS"/>
</dbReference>
<dbReference type="GO" id="GO:0005634">
    <property type="term" value="C:nucleus"/>
    <property type="evidence" value="ECO:0007669"/>
    <property type="project" value="UniProtKB-SubCell"/>
</dbReference>
<comment type="subcellular location">
    <subcellularLocation>
        <location evidence="1 5 6">Nucleus</location>
    </subcellularLocation>
</comment>
<feature type="compositionally biased region" description="Basic residues" evidence="7">
    <location>
        <begin position="289"/>
        <end position="304"/>
    </location>
</feature>
<name>A0A1A9Z1S4_GLOPL</name>
<keyword evidence="10" id="KW-1185">Reference proteome</keyword>
<dbReference type="PANTHER" id="PTHR45664">
    <property type="entry name" value="PROTEIN ZERKNUELLT 1-RELATED"/>
    <property type="match status" value="1"/>
</dbReference>
<proteinExistence type="predicted"/>
<keyword evidence="3 5" id="KW-0371">Homeobox</keyword>
<dbReference type="Proteomes" id="UP000092445">
    <property type="component" value="Unassembled WGS sequence"/>
</dbReference>
<keyword evidence="2 5" id="KW-0238">DNA-binding</keyword>
<feature type="region of interest" description="Disordered" evidence="7">
    <location>
        <begin position="69"/>
        <end position="153"/>
    </location>
</feature>
<feature type="compositionally biased region" description="Basic and acidic residues" evidence="7">
    <location>
        <begin position="184"/>
        <end position="200"/>
    </location>
</feature>
<feature type="DNA-binding region" description="Homeobox" evidence="5">
    <location>
        <begin position="16"/>
        <end position="75"/>
    </location>
</feature>
<feature type="compositionally biased region" description="Pro residues" evidence="7">
    <location>
        <begin position="248"/>
        <end position="258"/>
    </location>
</feature>
<evidence type="ECO:0000256" key="7">
    <source>
        <dbReference type="SAM" id="MobiDB-lite"/>
    </source>
</evidence>
<feature type="compositionally biased region" description="Polar residues" evidence="7">
    <location>
        <begin position="229"/>
        <end position="243"/>
    </location>
</feature>
<dbReference type="FunFam" id="1.10.10.60:FF:000176">
    <property type="entry name" value="pancreas/duodenum homeobox protein 1"/>
    <property type="match status" value="1"/>
</dbReference>
<evidence type="ECO:0000313" key="9">
    <source>
        <dbReference type="EnsemblMetazoa" id="GPAI001074-PA"/>
    </source>
</evidence>
<dbReference type="InterPro" id="IPR020479">
    <property type="entry name" value="HD_metazoa"/>
</dbReference>
<feature type="region of interest" description="Disordered" evidence="7">
    <location>
        <begin position="169"/>
        <end position="265"/>
    </location>
</feature>
<evidence type="ECO:0000256" key="4">
    <source>
        <dbReference type="ARBA" id="ARBA00023242"/>
    </source>
</evidence>
<evidence type="ECO:0000256" key="6">
    <source>
        <dbReference type="RuleBase" id="RU000682"/>
    </source>
</evidence>
<evidence type="ECO:0000256" key="5">
    <source>
        <dbReference type="PROSITE-ProRule" id="PRU00108"/>
    </source>
</evidence>
<evidence type="ECO:0000256" key="1">
    <source>
        <dbReference type="ARBA" id="ARBA00004123"/>
    </source>
</evidence>
<reference evidence="9" key="2">
    <citation type="submission" date="2020-05" db="UniProtKB">
        <authorList>
            <consortium name="EnsemblMetazoa"/>
        </authorList>
    </citation>
    <scope>IDENTIFICATION</scope>
    <source>
        <strain evidence="9">IAEA</strain>
    </source>
</reference>
<evidence type="ECO:0000313" key="10">
    <source>
        <dbReference type="Proteomes" id="UP000092445"/>
    </source>
</evidence>
<dbReference type="PANTHER" id="PTHR45664:SF2">
    <property type="entry name" value="HOMEOTIC PROTEIN PROBOSCIPEDIA"/>
    <property type="match status" value="1"/>
</dbReference>
<evidence type="ECO:0000256" key="2">
    <source>
        <dbReference type="ARBA" id="ARBA00023125"/>
    </source>
</evidence>
<evidence type="ECO:0000256" key="3">
    <source>
        <dbReference type="ARBA" id="ARBA00023155"/>
    </source>
</evidence>
<dbReference type="PROSITE" id="PS50071">
    <property type="entry name" value="HOMEOBOX_2"/>
    <property type="match status" value="1"/>
</dbReference>
<dbReference type="SMART" id="SM00389">
    <property type="entry name" value="HOX"/>
    <property type="match status" value="1"/>
</dbReference>
<dbReference type="EnsemblMetazoa" id="GPAI001074-RA">
    <property type="protein sequence ID" value="GPAI001074-PA"/>
    <property type="gene ID" value="GPAI001074"/>
</dbReference>
<dbReference type="AlphaFoldDB" id="A0A1A9Z1S4"/>
<dbReference type="VEuPathDB" id="VectorBase:GPAI001074"/>
<dbReference type="PROSITE" id="PS00027">
    <property type="entry name" value="HOMEOBOX_1"/>
    <property type="match status" value="1"/>
</dbReference>
<dbReference type="Pfam" id="PF00046">
    <property type="entry name" value="Homeodomain"/>
    <property type="match status" value="1"/>
</dbReference>
<feature type="compositionally biased region" description="Low complexity" evidence="7">
    <location>
        <begin position="126"/>
        <end position="139"/>
    </location>
</feature>
<dbReference type="GO" id="GO:0048513">
    <property type="term" value="P:animal organ development"/>
    <property type="evidence" value="ECO:0007669"/>
    <property type="project" value="UniProtKB-ARBA"/>
</dbReference>
<feature type="domain" description="Homeobox" evidence="8">
    <location>
        <begin position="14"/>
        <end position="74"/>
    </location>
</feature>
<dbReference type="GO" id="GO:0000978">
    <property type="term" value="F:RNA polymerase II cis-regulatory region sequence-specific DNA binding"/>
    <property type="evidence" value="ECO:0007669"/>
    <property type="project" value="TreeGrafter"/>
</dbReference>
<dbReference type="CDD" id="cd00086">
    <property type="entry name" value="homeodomain"/>
    <property type="match status" value="1"/>
</dbReference>
<dbReference type="Gene3D" id="1.10.10.60">
    <property type="entry name" value="Homeodomain-like"/>
    <property type="match status" value="1"/>
</dbReference>
<dbReference type="InterPro" id="IPR009057">
    <property type="entry name" value="Homeodomain-like_sf"/>
</dbReference>
<reference evidence="10" key="1">
    <citation type="submission" date="2014-03" db="EMBL/GenBank/DDBJ databases">
        <authorList>
            <person name="Aksoy S."/>
            <person name="Warren W."/>
            <person name="Wilson R.K."/>
        </authorList>
    </citation>
    <scope>NUCLEOTIDE SEQUENCE [LARGE SCALE GENOMIC DNA]</scope>
    <source>
        <strain evidence="10">IAEA</strain>
    </source>
</reference>
<dbReference type="GO" id="GO:0000981">
    <property type="term" value="F:DNA-binding transcription factor activity, RNA polymerase II-specific"/>
    <property type="evidence" value="ECO:0007669"/>
    <property type="project" value="InterPro"/>
</dbReference>
<dbReference type="STRING" id="7398.A0A1A9Z1S4"/>
<feature type="compositionally biased region" description="Polar residues" evidence="7">
    <location>
        <begin position="140"/>
        <end position="153"/>
    </location>
</feature>
<feature type="region of interest" description="Disordered" evidence="7">
    <location>
        <begin position="285"/>
        <end position="311"/>
    </location>
</feature>